<feature type="domain" description="KaiC" evidence="3">
    <location>
        <begin position="6"/>
        <end position="234"/>
    </location>
</feature>
<dbReference type="Proteomes" id="UP000826709">
    <property type="component" value="Chromosome"/>
</dbReference>
<dbReference type="GO" id="GO:0005524">
    <property type="term" value="F:ATP binding"/>
    <property type="evidence" value="ECO:0007669"/>
    <property type="project" value="UniProtKB-KW"/>
</dbReference>
<evidence type="ECO:0000259" key="3">
    <source>
        <dbReference type="PROSITE" id="PS51146"/>
    </source>
</evidence>
<evidence type="ECO:0000256" key="2">
    <source>
        <dbReference type="ARBA" id="ARBA00022840"/>
    </source>
</evidence>
<dbReference type="Gene3D" id="3.40.50.300">
    <property type="entry name" value="P-loop containing nucleotide triphosphate hydrolases"/>
    <property type="match status" value="1"/>
</dbReference>
<dbReference type="InterPro" id="IPR014774">
    <property type="entry name" value="KaiC-like_dom"/>
</dbReference>
<sequence length="234" mass="26892">MTDDAPRVQFGIDGLDRMLGGGLIRQSICSIIGTYGTGKTTFALHFAHEGLKNGETVIYLSLDEREEMLYRHMEQKGWDVEEFKNTSLFVIKLDPTDFTLSINHLKNELPQLIREVGADRVIIDPISLFEGLFPDEATRRKELFRFVEIMRDEACTLLLTSETRENGSYSSKYALAEYMADTVILLRYVRSGELDEVHPAVEVAKMRRSDHSRGIKPYEILRDRVQVYFEANVF</sequence>
<dbReference type="NCBIfam" id="TIGR03880">
    <property type="entry name" value="KaiC_arch_3"/>
    <property type="match status" value="1"/>
</dbReference>
<name>A0A8G1A368_9EURY</name>
<organism evidence="4 5">
    <name type="scientific">Methanofollis formosanus</name>
    <dbReference type="NCBI Taxonomy" id="299308"/>
    <lineage>
        <taxon>Archaea</taxon>
        <taxon>Methanobacteriati</taxon>
        <taxon>Methanobacteriota</taxon>
        <taxon>Stenosarchaea group</taxon>
        <taxon>Methanomicrobia</taxon>
        <taxon>Methanomicrobiales</taxon>
        <taxon>Methanomicrobiaceae</taxon>
        <taxon>Methanofollis</taxon>
    </lineage>
</organism>
<proteinExistence type="predicted"/>
<dbReference type="PANTHER" id="PTHR43637">
    <property type="entry name" value="UPF0273 PROTEIN TM_0370"/>
    <property type="match status" value="1"/>
</dbReference>
<dbReference type="RefSeq" id="WP_220680908.1">
    <property type="nucleotide sequence ID" value="NZ_CP037968.1"/>
</dbReference>
<dbReference type="SUPFAM" id="SSF52540">
    <property type="entry name" value="P-loop containing nucleoside triphosphate hydrolases"/>
    <property type="match status" value="1"/>
</dbReference>
<evidence type="ECO:0000313" key="5">
    <source>
        <dbReference type="Proteomes" id="UP000826709"/>
    </source>
</evidence>
<evidence type="ECO:0000313" key="4">
    <source>
        <dbReference type="EMBL" id="QYZ79601.1"/>
    </source>
</evidence>
<keyword evidence="5" id="KW-1185">Reference proteome</keyword>
<gene>
    <name evidence="4" type="ORF">E2N92_09240</name>
</gene>
<dbReference type="InterPro" id="IPR027417">
    <property type="entry name" value="P-loop_NTPase"/>
</dbReference>
<dbReference type="AlphaFoldDB" id="A0A8G1A368"/>
<accession>A0A8G1A368</accession>
<dbReference type="PANTHER" id="PTHR43637:SF1">
    <property type="entry name" value="UPF0273 PROTEIN TM_0370"/>
    <property type="match status" value="1"/>
</dbReference>
<evidence type="ECO:0000256" key="1">
    <source>
        <dbReference type="ARBA" id="ARBA00022741"/>
    </source>
</evidence>
<dbReference type="EMBL" id="CP037968">
    <property type="protein sequence ID" value="QYZ79601.1"/>
    <property type="molecule type" value="Genomic_DNA"/>
</dbReference>
<dbReference type="OrthoDB" id="27015at2157"/>
<dbReference type="PROSITE" id="PS51146">
    <property type="entry name" value="KAIC"/>
    <property type="match status" value="1"/>
</dbReference>
<keyword evidence="1" id="KW-0547">Nucleotide-binding</keyword>
<keyword evidence="2" id="KW-0067">ATP-binding</keyword>
<protein>
    <submittedName>
        <fullName evidence="4">KaiC domain-containing protein</fullName>
    </submittedName>
</protein>
<dbReference type="InterPro" id="IPR010624">
    <property type="entry name" value="KaiC_dom"/>
</dbReference>
<reference evidence="4" key="1">
    <citation type="journal article" date="2005" name="Int. J. Syst. Evol. Microbiol.">
        <title>Methanofollis formosanus sp. nov., isolated from a fish pond.</title>
        <authorList>
            <person name="Wu S.Y."/>
            <person name="Chen S.C."/>
            <person name="Lai M.C."/>
        </authorList>
    </citation>
    <scope>NUCLEOTIDE SEQUENCE</scope>
    <source>
        <strain evidence="4">ML15</strain>
    </source>
</reference>
<dbReference type="InterPro" id="IPR022420">
    <property type="entry name" value="Circ_KaiC_arc"/>
</dbReference>
<dbReference type="Pfam" id="PF06745">
    <property type="entry name" value="ATPase"/>
    <property type="match status" value="1"/>
</dbReference>
<reference evidence="4" key="2">
    <citation type="submission" date="2019-03" db="EMBL/GenBank/DDBJ databases">
        <authorList>
            <person name="Chen S.-C."/>
            <person name="Wu S.-Y."/>
            <person name="Lai M.-C."/>
        </authorList>
    </citation>
    <scope>NUCLEOTIDE SEQUENCE</scope>
    <source>
        <strain evidence="4">ML15</strain>
    </source>
</reference>
<dbReference type="KEGG" id="mfk:E2N92_09240"/>